<organism evidence="2 3">
    <name type="scientific">Anaerotruncus colihominis DSM 17241</name>
    <dbReference type="NCBI Taxonomy" id="445972"/>
    <lineage>
        <taxon>Bacteria</taxon>
        <taxon>Bacillati</taxon>
        <taxon>Bacillota</taxon>
        <taxon>Clostridia</taxon>
        <taxon>Eubacteriales</taxon>
        <taxon>Oscillospiraceae</taxon>
        <taxon>Anaerotruncus</taxon>
    </lineage>
</organism>
<evidence type="ECO:0000313" key="3">
    <source>
        <dbReference type="Proteomes" id="UP000003803"/>
    </source>
</evidence>
<evidence type="ECO:0000256" key="1">
    <source>
        <dbReference type="SAM" id="MobiDB-lite"/>
    </source>
</evidence>
<dbReference type="Proteomes" id="UP000003803">
    <property type="component" value="Unassembled WGS sequence"/>
</dbReference>
<feature type="region of interest" description="Disordered" evidence="1">
    <location>
        <begin position="1"/>
        <end position="28"/>
    </location>
</feature>
<dbReference type="eggNOG" id="ENOG502Z7VB">
    <property type="taxonomic scope" value="Bacteria"/>
</dbReference>
<proteinExistence type="predicted"/>
<keyword evidence="3" id="KW-1185">Reference proteome</keyword>
<comment type="caution">
    <text evidence="2">The sequence shown here is derived from an EMBL/GenBank/DDBJ whole genome shotgun (WGS) entry which is preliminary data.</text>
</comment>
<dbReference type="AlphaFoldDB" id="B0P5N3"/>
<evidence type="ECO:0000313" key="2">
    <source>
        <dbReference type="EMBL" id="EDS13211.1"/>
    </source>
</evidence>
<gene>
    <name evidence="2" type="ORF">ANACOL_00055</name>
</gene>
<accession>B0P5N3</accession>
<feature type="compositionally biased region" description="Polar residues" evidence="1">
    <location>
        <begin position="15"/>
        <end position="28"/>
    </location>
</feature>
<protein>
    <submittedName>
        <fullName evidence="2">Uncharacterized protein</fullName>
    </submittedName>
</protein>
<name>B0P5N3_9FIRM</name>
<sequence>MKNEQKKRGKRQAPPGSSSGLMRSPNSGVKTNHGRLAFFAIKPTNLSVQPPEAVSSRIYALMTVLKGQAEIEMLALNSKESFEDNKRHYRQRAAEEDLPVISRLLEADAKSLDRLQIQMATAREFFVLVRLREETGMELHTHLSRVQKSLEDQGFKASLASGEDLKRMLGVYFEQNATTEKYEDYDGERWIILND</sequence>
<dbReference type="HOGENOM" id="CLU_119934_0_0_9"/>
<dbReference type="EMBL" id="ABGD02000002">
    <property type="protein sequence ID" value="EDS13211.1"/>
    <property type="molecule type" value="Genomic_DNA"/>
</dbReference>
<reference evidence="2" key="1">
    <citation type="submission" date="2007-11" db="EMBL/GenBank/DDBJ databases">
        <authorList>
            <person name="Fulton L."/>
            <person name="Clifton S."/>
            <person name="Fulton B."/>
            <person name="Xu J."/>
            <person name="Minx P."/>
            <person name="Pepin K.H."/>
            <person name="Johnson M."/>
            <person name="Thiruvilangam P."/>
            <person name="Bhonagiri V."/>
            <person name="Nash W.E."/>
            <person name="Mardis E.R."/>
            <person name="Wilson R.K."/>
        </authorList>
    </citation>
    <scope>NUCLEOTIDE SEQUENCE [LARGE SCALE GENOMIC DNA]</scope>
    <source>
        <strain evidence="2">DSM 17241</strain>
    </source>
</reference>
<reference evidence="2" key="2">
    <citation type="submission" date="2013-09" db="EMBL/GenBank/DDBJ databases">
        <title>Draft genome sequence of Anaerotruncus colihominis(DSM 17241).</title>
        <authorList>
            <person name="Sudarsanam P."/>
            <person name="Ley R."/>
            <person name="Guruge J."/>
            <person name="Turnbaugh P.J."/>
            <person name="Mahowald M."/>
            <person name="Liep D."/>
            <person name="Gordon J."/>
        </authorList>
    </citation>
    <scope>NUCLEOTIDE SEQUENCE</scope>
    <source>
        <strain evidence="2">DSM 17241</strain>
    </source>
</reference>